<keyword evidence="2" id="KW-0812">Transmembrane</keyword>
<organism evidence="3 4">
    <name type="scientific">Marinactinospora rubrisoli</name>
    <dbReference type="NCBI Taxonomy" id="2715399"/>
    <lineage>
        <taxon>Bacteria</taxon>
        <taxon>Bacillati</taxon>
        <taxon>Actinomycetota</taxon>
        <taxon>Actinomycetes</taxon>
        <taxon>Streptosporangiales</taxon>
        <taxon>Nocardiopsidaceae</taxon>
        <taxon>Marinactinospora</taxon>
    </lineage>
</organism>
<feature type="transmembrane region" description="Helical" evidence="2">
    <location>
        <begin position="12"/>
        <end position="30"/>
    </location>
</feature>
<evidence type="ECO:0000256" key="2">
    <source>
        <dbReference type="SAM" id="Phobius"/>
    </source>
</evidence>
<protein>
    <recommendedName>
        <fullName evidence="5">Mce-associated membrane protein</fullName>
    </recommendedName>
</protein>
<feature type="region of interest" description="Disordered" evidence="1">
    <location>
        <begin position="35"/>
        <end position="70"/>
    </location>
</feature>
<evidence type="ECO:0008006" key="5">
    <source>
        <dbReference type="Google" id="ProtNLM"/>
    </source>
</evidence>
<gene>
    <name evidence="3" type="ORF">ACFQRF_03430</name>
</gene>
<evidence type="ECO:0000313" key="4">
    <source>
        <dbReference type="Proteomes" id="UP001596540"/>
    </source>
</evidence>
<proteinExistence type="predicted"/>
<evidence type="ECO:0000313" key="3">
    <source>
        <dbReference type="EMBL" id="MFC7326784.1"/>
    </source>
</evidence>
<dbReference type="RefSeq" id="WP_379868685.1">
    <property type="nucleotide sequence ID" value="NZ_JBHTBH010000001.1"/>
</dbReference>
<dbReference type="Proteomes" id="UP001596540">
    <property type="component" value="Unassembled WGS sequence"/>
</dbReference>
<evidence type="ECO:0000256" key="1">
    <source>
        <dbReference type="SAM" id="MobiDB-lite"/>
    </source>
</evidence>
<sequence length="217" mass="23119">MPQPLSDGAQRLVFGILVVALVALGIYLSVDGFRGDEEPEQQPGQASGDTSAADPAQPDAAPPSPLPTADAADMNVMDWFPFSEEEFRAAASVAQRFGAAYGTIDYTRSPETYYDSLAAFTTEDYARTVERSSGAGALWGEMAEQEAVAQGRANVESVRNFDAESIVFVVRTQSIVEGGDAADSDLGDFAVTMVRESGEWRVFDFQPADAGNLGDGR</sequence>
<reference evidence="4" key="1">
    <citation type="journal article" date="2019" name="Int. J. Syst. Evol. Microbiol.">
        <title>The Global Catalogue of Microorganisms (GCM) 10K type strain sequencing project: providing services to taxonomists for standard genome sequencing and annotation.</title>
        <authorList>
            <consortium name="The Broad Institute Genomics Platform"/>
            <consortium name="The Broad Institute Genome Sequencing Center for Infectious Disease"/>
            <person name="Wu L."/>
            <person name="Ma J."/>
        </authorList>
    </citation>
    <scope>NUCLEOTIDE SEQUENCE [LARGE SCALE GENOMIC DNA]</scope>
    <source>
        <strain evidence="4">CGMCC 4.7382</strain>
    </source>
</reference>
<keyword evidence="4" id="KW-1185">Reference proteome</keyword>
<keyword evidence="2" id="KW-0472">Membrane</keyword>
<accession>A0ABW2KBQ8</accession>
<name>A0ABW2KBQ8_9ACTN</name>
<comment type="caution">
    <text evidence="3">The sequence shown here is derived from an EMBL/GenBank/DDBJ whole genome shotgun (WGS) entry which is preliminary data.</text>
</comment>
<feature type="compositionally biased region" description="Low complexity" evidence="1">
    <location>
        <begin position="49"/>
        <end position="59"/>
    </location>
</feature>
<keyword evidence="2" id="KW-1133">Transmembrane helix</keyword>
<dbReference type="EMBL" id="JBHTBH010000001">
    <property type="protein sequence ID" value="MFC7326784.1"/>
    <property type="molecule type" value="Genomic_DNA"/>
</dbReference>